<evidence type="ECO:0000313" key="6">
    <source>
        <dbReference type="EMBL" id="ETX16700.1"/>
    </source>
</evidence>
<reference evidence="6 7" key="1">
    <citation type="submission" date="2014-01" db="EMBL/GenBank/DDBJ databases">
        <title>Roseivivax halodurans JCM 10272 Genome Sequencing.</title>
        <authorList>
            <person name="Lai Q."/>
            <person name="Li G."/>
            <person name="Shao Z."/>
        </authorList>
    </citation>
    <scope>NUCLEOTIDE SEQUENCE [LARGE SCALE GENOMIC DNA]</scope>
    <source>
        <strain evidence="6 7">JCM 10272</strain>
    </source>
</reference>
<dbReference type="EMBL" id="JALZ01000001">
    <property type="protein sequence ID" value="ETX16700.1"/>
    <property type="molecule type" value="Genomic_DNA"/>
</dbReference>
<comment type="caution">
    <text evidence="6">The sequence shown here is derived from an EMBL/GenBank/DDBJ whole genome shotgun (WGS) entry which is preliminary data.</text>
</comment>
<keyword evidence="3" id="KW-0964">Secreted</keyword>
<dbReference type="GO" id="GO:0009288">
    <property type="term" value="C:bacterial-type flagellum"/>
    <property type="evidence" value="ECO:0007669"/>
    <property type="project" value="UniProtKB-SubCell"/>
</dbReference>
<dbReference type="InterPro" id="IPR001492">
    <property type="entry name" value="Flagellin"/>
</dbReference>
<sequence length="348" mass="36321">MAMSPLAPSTLATQLMRRDTILRVQSEIDRAAQEVSTGRHANSYEALGHDAAQSLRLEANLGRTEAFLTSNALLENRMGATATALSGMRKIAQEVLSLAMPNADAPGQTAGTLASQARAAFDQIAALANTSYEGRALFAGVATDARALAGWQEEGPGGVMSPAALVASVAGGGPTTGTEAAAMAEELDDAFAGAAYDTALYGGAPADGPRLGASIDTGETLDWGIQANDPAFRDLMQGLAMLAGVDAATIKDPEAYRAWMGHATGKLSSGLSGLLESEAALGGQQARLADMVERQEGRKSLYTKQINDLEGVDPYEAASRMTETQGRLQASYEVSARILNLSFLDYMR</sequence>
<dbReference type="RefSeq" id="WP_037256941.1">
    <property type="nucleotide sequence ID" value="NZ_JALZ01000001.1"/>
</dbReference>
<feature type="domain" description="Flagellin C-terminal" evidence="5">
    <location>
        <begin position="274"/>
        <end position="346"/>
    </location>
</feature>
<keyword evidence="2 3" id="KW-0975">Bacterial flagellum</keyword>
<dbReference type="STRING" id="1449350.OCH239_00270"/>
<evidence type="ECO:0000313" key="7">
    <source>
        <dbReference type="Proteomes" id="UP000022447"/>
    </source>
</evidence>
<dbReference type="OrthoDB" id="7312911at2"/>
<dbReference type="InterPro" id="IPR001029">
    <property type="entry name" value="Flagellin_N"/>
</dbReference>
<feature type="domain" description="Flagellin N-terminal" evidence="4">
    <location>
        <begin position="9"/>
        <end position="143"/>
    </location>
</feature>
<accession>X7ELB6</accession>
<name>X7ELB6_9RHOB</name>
<comment type="similarity">
    <text evidence="1 3">Belongs to the bacterial flagellin family.</text>
</comment>
<comment type="function">
    <text evidence="3">Flagellin is the subunit protein which polymerizes to form the filaments of bacterial flagella.</text>
</comment>
<dbReference type="GO" id="GO:0005576">
    <property type="term" value="C:extracellular region"/>
    <property type="evidence" value="ECO:0007669"/>
    <property type="project" value="UniProtKB-SubCell"/>
</dbReference>
<gene>
    <name evidence="6" type="ORF">OCH239_00270</name>
</gene>
<evidence type="ECO:0000256" key="2">
    <source>
        <dbReference type="ARBA" id="ARBA00023143"/>
    </source>
</evidence>
<comment type="subcellular location">
    <subcellularLocation>
        <location evidence="3">Secreted</location>
    </subcellularLocation>
    <subcellularLocation>
        <location evidence="3">Bacterial flagellum</location>
    </subcellularLocation>
</comment>
<dbReference type="Gene3D" id="1.20.1330.10">
    <property type="entry name" value="f41 fragment of flagellin, N-terminal domain"/>
    <property type="match status" value="1"/>
</dbReference>
<evidence type="ECO:0000256" key="1">
    <source>
        <dbReference type="ARBA" id="ARBA00005709"/>
    </source>
</evidence>
<dbReference type="PANTHER" id="PTHR42792">
    <property type="entry name" value="FLAGELLIN"/>
    <property type="match status" value="1"/>
</dbReference>
<organism evidence="6 7">
    <name type="scientific">Roseivivax halodurans JCM 10272</name>
    <dbReference type="NCBI Taxonomy" id="1449350"/>
    <lineage>
        <taxon>Bacteria</taxon>
        <taxon>Pseudomonadati</taxon>
        <taxon>Pseudomonadota</taxon>
        <taxon>Alphaproteobacteria</taxon>
        <taxon>Rhodobacterales</taxon>
        <taxon>Roseobacteraceae</taxon>
        <taxon>Roseivivax</taxon>
    </lineage>
</organism>
<dbReference type="InterPro" id="IPR046358">
    <property type="entry name" value="Flagellin_C"/>
</dbReference>
<dbReference type="Proteomes" id="UP000022447">
    <property type="component" value="Unassembled WGS sequence"/>
</dbReference>
<dbReference type="Pfam" id="PF00669">
    <property type="entry name" value="Flagellin_N"/>
    <property type="match status" value="1"/>
</dbReference>
<dbReference type="GO" id="GO:0005198">
    <property type="term" value="F:structural molecule activity"/>
    <property type="evidence" value="ECO:0007669"/>
    <property type="project" value="UniProtKB-UniRule"/>
</dbReference>
<dbReference type="eggNOG" id="COG1344">
    <property type="taxonomic scope" value="Bacteria"/>
</dbReference>
<evidence type="ECO:0000259" key="4">
    <source>
        <dbReference type="Pfam" id="PF00669"/>
    </source>
</evidence>
<keyword evidence="7" id="KW-1185">Reference proteome</keyword>
<dbReference type="SUPFAM" id="SSF64518">
    <property type="entry name" value="Phase 1 flagellin"/>
    <property type="match status" value="1"/>
</dbReference>
<dbReference type="AlphaFoldDB" id="X7ELB6"/>
<evidence type="ECO:0000259" key="5">
    <source>
        <dbReference type="Pfam" id="PF00700"/>
    </source>
</evidence>
<evidence type="ECO:0000256" key="3">
    <source>
        <dbReference type="RuleBase" id="RU362073"/>
    </source>
</evidence>
<protein>
    <recommendedName>
        <fullName evidence="3">Flagellin</fullName>
    </recommendedName>
</protein>
<dbReference type="Pfam" id="PF00700">
    <property type="entry name" value="Flagellin_C"/>
    <property type="match status" value="1"/>
</dbReference>
<proteinExistence type="inferred from homology"/>
<dbReference type="PANTHER" id="PTHR42792:SF1">
    <property type="entry name" value="FLAGELLAR HOOK-ASSOCIATED PROTEIN 3"/>
    <property type="match status" value="1"/>
</dbReference>